<name>A0A948W8J8_UNCEI</name>
<gene>
    <name evidence="1" type="ORF">KJ970_17780</name>
</gene>
<organism evidence="1 2">
    <name type="scientific">Eiseniibacteriota bacterium</name>
    <dbReference type="NCBI Taxonomy" id="2212470"/>
    <lineage>
        <taxon>Bacteria</taxon>
        <taxon>Candidatus Eiseniibacteriota</taxon>
    </lineage>
</organism>
<dbReference type="AlphaFoldDB" id="A0A948W8J8"/>
<proteinExistence type="predicted"/>
<accession>A0A948W8J8</accession>
<dbReference type="Gene3D" id="2.60.40.4070">
    <property type="match status" value="1"/>
</dbReference>
<evidence type="ECO:0000313" key="2">
    <source>
        <dbReference type="Proteomes" id="UP000777784"/>
    </source>
</evidence>
<evidence type="ECO:0008006" key="3">
    <source>
        <dbReference type="Google" id="ProtNLM"/>
    </source>
</evidence>
<protein>
    <recommendedName>
        <fullName evidence="3">FlgD Ig-like domain-containing protein</fullName>
    </recommendedName>
</protein>
<evidence type="ECO:0000313" key="1">
    <source>
        <dbReference type="EMBL" id="MBU2692771.1"/>
    </source>
</evidence>
<dbReference type="Proteomes" id="UP000777784">
    <property type="component" value="Unassembled WGS sequence"/>
</dbReference>
<dbReference type="EMBL" id="JAHJDP010000099">
    <property type="protein sequence ID" value="MBU2692771.1"/>
    <property type="molecule type" value="Genomic_DNA"/>
</dbReference>
<reference evidence="1" key="1">
    <citation type="submission" date="2021-05" db="EMBL/GenBank/DDBJ databases">
        <title>Energy efficiency and biological interactions define the core microbiome of deep oligotrophic groundwater.</title>
        <authorList>
            <person name="Mehrshad M."/>
            <person name="Lopez-Fernandez M."/>
            <person name="Bell E."/>
            <person name="Bernier-Latmani R."/>
            <person name="Bertilsson S."/>
            <person name="Dopson M."/>
        </authorList>
    </citation>
    <scope>NUCLEOTIDE SEQUENCE</scope>
    <source>
        <strain evidence="1">Modern_marine.mb.64</strain>
    </source>
</reference>
<comment type="caution">
    <text evidence="1">The sequence shown here is derived from an EMBL/GenBank/DDBJ whole genome shotgun (WGS) entry which is preliminary data.</text>
</comment>
<sequence length="901" mass="100736">MRKLYLGIICGAALFLGGFFSMAWAGAISVEDYLPVIRYDASYEVFPLRMTALPEFYGLGDYIEMNWELYEPGNTYYPQDLSVSVHVTEDWDPDFTCEPNPGGAFHVIQYHYYYARNDHWFDVSDHEHDWEWIYVVVFDNESCGHIPYAVSLSSHDEDNHLSDVYFYPWVSHGPYIEVEDGTHPVAYLEAGNAFSSTGSGTETLDWEDFLAGYTMEDGSMTFSSCNGDEVVFNETLAYGIDGYFECRIIRTPPWSRIHWEDSFALGQLSTDKLDNTPEPCLPICDDWCCYPGCTWGQLRSCSEQPYHSFGRNPRGRSRPSGIISTSAGNRLFWEDWDEAGVEFAVLRKDVGGSDWDTLSVMTDSTYIDPYLSGGDRIQYKILSREIDASPSRLTPVAAQGVMEVRSLLDLEIPLVQLTQCGDWIFGFSYDGFLHRLTVASDESIQLMSSHDLRDWGLFEGLADVPTHMTSELVYFGHRDEDYWSSYVLLMAIPGRGVAVFLVDQESGQLTFQSVGPPEAYEMAVVEDRVFTAQSDGLGSWKLVEPEHSPVMLVQQQEPFVPVGMYPHCRSVYEGPGYSRITAVFDEPGEEADGVYILGSVFNDGWVPLGSLHGCPPTESCELTPMKWEIEDIDSEQGLMILRDISGHHCYALVDVSNPEYPGYLGTLENDLFSFVSFVGWWNGSTATLLPGGYQLLAGHTFVRYGGSDQLRIWGGLELYKSPLLNDPYGFQYITTIADEGFNALDRLDLMPTDLLSWPGADGSLILVSYYDPFEDTDASGRLVLYGAASDLPSAGLDRRESGPVSLYKNPLQFGQPFPNPTISGVEFPISLSRPADISLRVIDPSGRSVCVLARGRFPSGSRQFHWDARNGSGLRVAPGIYFIAAIVDGRMAGVRRTVLVR</sequence>